<dbReference type="AlphaFoldDB" id="A0A517MWX2"/>
<gene>
    <name evidence="1" type="ORF">HG15A2_26990</name>
</gene>
<dbReference type="RefSeq" id="WP_218931933.1">
    <property type="nucleotide sequence ID" value="NZ_CP036263.1"/>
</dbReference>
<dbReference type="Proteomes" id="UP000319852">
    <property type="component" value="Chromosome"/>
</dbReference>
<evidence type="ECO:0000313" key="1">
    <source>
        <dbReference type="EMBL" id="QDS99376.1"/>
    </source>
</evidence>
<evidence type="ECO:0008006" key="3">
    <source>
        <dbReference type="Google" id="ProtNLM"/>
    </source>
</evidence>
<sequence length="184" mass="20441">MSTPAAIPAVDRLRYSDTELPPYSYVPKHAPHPVSDPAGHWFGREEPITPPLDPQEPYRSKAYLYGIDLFNHGYYWEAHEAWESLWHAAGRTGVTADWLKALIKLAAALVKAREGNPRGVERHARRTLELLDIVTAQLPGTGGHYCGLSLARVEAIARGLVSEAATHYTEANPTLVLRGWLEIN</sequence>
<organism evidence="1 2">
    <name type="scientific">Adhaeretor mobilis</name>
    <dbReference type="NCBI Taxonomy" id="1930276"/>
    <lineage>
        <taxon>Bacteria</taxon>
        <taxon>Pseudomonadati</taxon>
        <taxon>Planctomycetota</taxon>
        <taxon>Planctomycetia</taxon>
        <taxon>Pirellulales</taxon>
        <taxon>Lacipirellulaceae</taxon>
        <taxon>Adhaeretor</taxon>
    </lineage>
</organism>
<reference evidence="1 2" key="1">
    <citation type="submission" date="2019-02" db="EMBL/GenBank/DDBJ databases">
        <title>Deep-cultivation of Planctomycetes and their phenomic and genomic characterization uncovers novel biology.</title>
        <authorList>
            <person name="Wiegand S."/>
            <person name="Jogler M."/>
            <person name="Boedeker C."/>
            <person name="Pinto D."/>
            <person name="Vollmers J."/>
            <person name="Rivas-Marin E."/>
            <person name="Kohn T."/>
            <person name="Peeters S.H."/>
            <person name="Heuer A."/>
            <person name="Rast P."/>
            <person name="Oberbeckmann S."/>
            <person name="Bunk B."/>
            <person name="Jeske O."/>
            <person name="Meyerdierks A."/>
            <person name="Storesund J.E."/>
            <person name="Kallscheuer N."/>
            <person name="Luecker S."/>
            <person name="Lage O.M."/>
            <person name="Pohl T."/>
            <person name="Merkel B.J."/>
            <person name="Hornburger P."/>
            <person name="Mueller R.-W."/>
            <person name="Bruemmer F."/>
            <person name="Labrenz M."/>
            <person name="Spormann A.M."/>
            <person name="Op den Camp H."/>
            <person name="Overmann J."/>
            <person name="Amann R."/>
            <person name="Jetten M.S.M."/>
            <person name="Mascher T."/>
            <person name="Medema M.H."/>
            <person name="Devos D.P."/>
            <person name="Kaster A.-K."/>
            <person name="Ovreas L."/>
            <person name="Rohde M."/>
            <person name="Galperin M.Y."/>
            <person name="Jogler C."/>
        </authorList>
    </citation>
    <scope>NUCLEOTIDE SEQUENCE [LARGE SCALE GENOMIC DNA]</scope>
    <source>
        <strain evidence="1 2">HG15A2</strain>
    </source>
</reference>
<keyword evidence="2" id="KW-1185">Reference proteome</keyword>
<dbReference type="InterPro" id="IPR023203">
    <property type="entry name" value="TTHA0068_sf"/>
</dbReference>
<proteinExistence type="predicted"/>
<dbReference type="Gene3D" id="1.10.3450.10">
    <property type="entry name" value="TTHA0068-like"/>
    <property type="match status" value="1"/>
</dbReference>
<dbReference type="EMBL" id="CP036263">
    <property type="protein sequence ID" value="QDS99376.1"/>
    <property type="molecule type" value="Genomic_DNA"/>
</dbReference>
<dbReference type="SUPFAM" id="SSF140663">
    <property type="entry name" value="TTHA0068-like"/>
    <property type="match status" value="1"/>
</dbReference>
<accession>A0A517MWX2</accession>
<name>A0A517MWX2_9BACT</name>
<protein>
    <recommendedName>
        <fullName evidence="3">DUF309 domain-containing protein</fullName>
    </recommendedName>
</protein>
<evidence type="ECO:0000313" key="2">
    <source>
        <dbReference type="Proteomes" id="UP000319852"/>
    </source>
</evidence>
<dbReference type="Pfam" id="PF03745">
    <property type="entry name" value="DUF309"/>
    <property type="match status" value="1"/>
</dbReference>
<dbReference type="KEGG" id="amob:HG15A2_26990"/>
<dbReference type="InterPro" id="IPR005500">
    <property type="entry name" value="DUF309"/>
</dbReference>